<dbReference type="PANTHER" id="PTHR31616">
    <property type="entry name" value="TREHALASE"/>
    <property type="match status" value="1"/>
</dbReference>
<dbReference type="AlphaFoldDB" id="A0A8J7M4U7"/>
<evidence type="ECO:0000256" key="5">
    <source>
        <dbReference type="ARBA" id="ARBA00023277"/>
    </source>
</evidence>
<keyword evidence="10" id="KW-1185">Reference proteome</keyword>
<dbReference type="InterPro" id="IPR008928">
    <property type="entry name" value="6-hairpin_glycosidase_sf"/>
</dbReference>
<dbReference type="InterPro" id="IPR012341">
    <property type="entry name" value="6hp_glycosidase-like_sf"/>
</dbReference>
<evidence type="ECO:0000256" key="3">
    <source>
        <dbReference type="ARBA" id="ARBA00012593"/>
    </source>
</evidence>
<evidence type="ECO:0000256" key="6">
    <source>
        <dbReference type="ARBA" id="ARBA00023295"/>
    </source>
</evidence>
<dbReference type="EC" id="3.2.1.3" evidence="3"/>
<sequence length="459" mass="48958">MTDMGADGLDAWLARQERVSRQALRACVSAEGFRHERPGFGQVVDAAPGSVLASRHKARWDPEPDYAYHWVRDAAVVMRLAPLLAQDEPETWRTRVEDYIAFSLRMATRPSPETNPLRATTRPDFQRFLRPDAELAALRGEKLLGEPRANIDGSVDVERWSRPQHDGPALRALSCMTAMAAGAAGTDALLALDLGYTLGHAAAACIGPWEEEGEHELHAFTLMAQRAALRMAVAHGRPEGARADVALAHIEAALEGLVDATSGVLGARAGGRPGTSDAAVILGALLTDPEDDRFGPTDPRVLGAAAWLIDWSRQSFAINRDGAPAIGRGPDDRFFGGNPWVPTTLGMAELHFALAERFLAGPSVPDAAVASALFRRAADGGPAAPSGDSGAMARWLVAGGEAFLATLRRHVPGDGRLPEQIHRETGAPVSCPDLSWSHAALVSAAHARLRARERLCGQG</sequence>
<reference evidence="9" key="1">
    <citation type="submission" date="2020-12" db="EMBL/GenBank/DDBJ databases">
        <title>Bacterial taxonomy.</title>
        <authorList>
            <person name="Pan X."/>
        </authorList>
    </citation>
    <scope>NUCLEOTIDE SEQUENCE</scope>
    <source>
        <strain evidence="9">M0105</strain>
    </source>
</reference>
<evidence type="ECO:0000313" key="9">
    <source>
        <dbReference type="EMBL" id="MBK0398313.1"/>
    </source>
</evidence>
<evidence type="ECO:0000256" key="7">
    <source>
        <dbReference type="ARBA" id="ARBA00023326"/>
    </source>
</evidence>
<comment type="similarity">
    <text evidence="2">Belongs to the glycosyl hydrolase 15 family.</text>
</comment>
<dbReference type="Gene3D" id="1.50.10.10">
    <property type="match status" value="1"/>
</dbReference>
<evidence type="ECO:0000256" key="1">
    <source>
        <dbReference type="ARBA" id="ARBA00001863"/>
    </source>
</evidence>
<evidence type="ECO:0000256" key="2">
    <source>
        <dbReference type="ARBA" id="ARBA00006188"/>
    </source>
</evidence>
<dbReference type="PANTHER" id="PTHR31616:SF9">
    <property type="entry name" value="GLUCOAMYLASE, INTRACELLULAR SPORULATION-SPECIFIC"/>
    <property type="match status" value="1"/>
</dbReference>
<dbReference type="Proteomes" id="UP000655420">
    <property type="component" value="Unassembled WGS sequence"/>
</dbReference>
<gene>
    <name evidence="9" type="ORF">H0I76_03845</name>
</gene>
<accession>A0A8J7M4U7</accession>
<dbReference type="GO" id="GO:0000272">
    <property type="term" value="P:polysaccharide catabolic process"/>
    <property type="evidence" value="ECO:0007669"/>
    <property type="project" value="UniProtKB-KW"/>
</dbReference>
<feature type="domain" description="GH15-like" evidence="8">
    <location>
        <begin position="45"/>
        <end position="445"/>
    </location>
</feature>
<evidence type="ECO:0000256" key="4">
    <source>
        <dbReference type="ARBA" id="ARBA00022801"/>
    </source>
</evidence>
<comment type="caution">
    <text evidence="9">The sequence shown here is derived from an EMBL/GenBank/DDBJ whole genome shotgun (WGS) entry which is preliminary data.</text>
</comment>
<dbReference type="RefSeq" id="WP_200607265.1">
    <property type="nucleotide sequence ID" value="NZ_JAEHHL010000001.1"/>
</dbReference>
<evidence type="ECO:0000259" key="8">
    <source>
        <dbReference type="Pfam" id="PF00723"/>
    </source>
</evidence>
<dbReference type="InterPro" id="IPR011613">
    <property type="entry name" value="GH15-like"/>
</dbReference>
<dbReference type="InterPro" id="IPR000165">
    <property type="entry name" value="Glucoamylase"/>
</dbReference>
<keyword evidence="5" id="KW-0119">Carbohydrate metabolism</keyword>
<dbReference type="Pfam" id="PF00723">
    <property type="entry name" value="Glyco_hydro_15"/>
    <property type="match status" value="1"/>
</dbReference>
<evidence type="ECO:0000313" key="10">
    <source>
        <dbReference type="Proteomes" id="UP000655420"/>
    </source>
</evidence>
<organism evidence="9 10">
    <name type="scientific">Thermohalobaculum xanthum</name>
    <dbReference type="NCBI Taxonomy" id="2753746"/>
    <lineage>
        <taxon>Bacteria</taxon>
        <taxon>Pseudomonadati</taxon>
        <taxon>Pseudomonadota</taxon>
        <taxon>Alphaproteobacteria</taxon>
        <taxon>Rhodobacterales</taxon>
        <taxon>Paracoccaceae</taxon>
        <taxon>Thermohalobaculum</taxon>
    </lineage>
</organism>
<dbReference type="GO" id="GO:0004339">
    <property type="term" value="F:glucan 1,4-alpha-glucosidase activity"/>
    <property type="evidence" value="ECO:0007669"/>
    <property type="project" value="UniProtKB-EC"/>
</dbReference>
<protein>
    <recommendedName>
        <fullName evidence="3">glucan 1,4-alpha-glucosidase</fullName>
        <ecNumber evidence="3">3.2.1.3</ecNumber>
    </recommendedName>
</protein>
<keyword evidence="4" id="KW-0378">Hydrolase</keyword>
<dbReference type="EMBL" id="JAEHHL010000001">
    <property type="protein sequence ID" value="MBK0398313.1"/>
    <property type="molecule type" value="Genomic_DNA"/>
</dbReference>
<name>A0A8J7M4U7_9RHOB</name>
<comment type="catalytic activity">
    <reaction evidence="1">
        <text>Hydrolysis of terminal (1-&gt;4)-linked alpha-D-glucose residues successively from non-reducing ends of the chains with release of beta-D-glucose.</text>
        <dbReference type="EC" id="3.2.1.3"/>
    </reaction>
</comment>
<proteinExistence type="inferred from homology"/>
<keyword evidence="7" id="KW-0624">Polysaccharide degradation</keyword>
<keyword evidence="6" id="KW-0326">Glycosidase</keyword>
<dbReference type="PRINTS" id="PR00736">
    <property type="entry name" value="GLHYDRLASE15"/>
</dbReference>
<dbReference type="SUPFAM" id="SSF48208">
    <property type="entry name" value="Six-hairpin glycosidases"/>
    <property type="match status" value="1"/>
</dbReference>